<protein>
    <submittedName>
        <fullName evidence="1">Uncharacterized protein</fullName>
    </submittedName>
</protein>
<accession>A0A0B5A425</accession>
<name>A0A0B5A425_9CAUD</name>
<evidence type="ECO:0000313" key="1">
    <source>
        <dbReference type="EMBL" id="AJD81821.1"/>
    </source>
</evidence>
<keyword evidence="2" id="KW-1185">Reference proteome</keyword>
<dbReference type="KEGG" id="vg:26627335"/>
<dbReference type="RefSeq" id="YP_009200273.1">
    <property type="nucleotide sequence ID" value="NC_028820.1"/>
</dbReference>
<dbReference type="Proteomes" id="UP000031805">
    <property type="component" value="Segment"/>
</dbReference>
<sequence length="130" mass="15132">MNKSVNDIVNVGDQIKFRSDDHKALYSIGYTENTNFMNFVNRLPSNVFTVESTAEMYGITGVKDYMTERPWSVSIITMTEFEKYFEIVKKANPESKFDFNISKVVKFGDTCVTKENYKDFIESVRIIFED</sequence>
<dbReference type="EMBL" id="KP202158">
    <property type="protein sequence ID" value="AJD81821.1"/>
    <property type="molecule type" value="Genomic_DNA"/>
</dbReference>
<proteinExistence type="predicted"/>
<gene>
    <name evidence="1" type="ORF">YenMTG1_012</name>
</gene>
<organism evidence="1 2">
    <name type="scientific">Yersinia phage vB_YenM_TG1</name>
    <dbReference type="NCBI Taxonomy" id="1589265"/>
    <lineage>
        <taxon>Viruses</taxon>
        <taxon>Duplodnaviria</taxon>
        <taxon>Heunggongvirae</taxon>
        <taxon>Uroviricota</taxon>
        <taxon>Caudoviricetes</taxon>
        <taxon>Pantevenvirales</taxon>
        <taxon>Straboviridae</taxon>
        <taxon>Tevenvirinae</taxon>
        <taxon>Tegunavirus</taxon>
        <taxon>Tegunavirus yenmtg1</taxon>
    </lineage>
</organism>
<reference evidence="1 2" key="1">
    <citation type="submission" date="2014-11" db="EMBL/GenBank/DDBJ databases">
        <title>Complete genome sequence of vB_YenM_TG1, a broad host range bacteriophage which infects Yersinia enterocolitica.</title>
        <authorList>
            <person name="Leon-Velarde C.G."/>
            <person name="Kropinski A.M."/>
            <person name="Chen S."/>
            <person name="Griffiths M.W."/>
            <person name="Odumeru J.A."/>
        </authorList>
    </citation>
    <scope>NUCLEOTIDE SEQUENCE [LARGE SCALE GENOMIC DNA]</scope>
</reference>
<evidence type="ECO:0000313" key="2">
    <source>
        <dbReference type="Proteomes" id="UP000031805"/>
    </source>
</evidence>
<dbReference type="GeneID" id="26627335"/>